<dbReference type="InterPro" id="IPR040372">
    <property type="entry name" value="YaeB-like"/>
</dbReference>
<keyword evidence="4" id="KW-0808">Transferase</keyword>
<reference evidence="4 5" key="1">
    <citation type="submission" date="2020-08" db="EMBL/GenBank/DDBJ databases">
        <title>Genomic Encyclopedia of Type Strains, Phase III (KMG-III): the genomes of soil and plant-associated and newly described type strains.</title>
        <authorList>
            <person name="Whitman W."/>
        </authorList>
    </citation>
    <scope>NUCLEOTIDE SEQUENCE [LARGE SCALE GENOMIC DNA]</scope>
    <source>
        <strain evidence="4 5">CECT 8571</strain>
    </source>
</reference>
<dbReference type="InterPro" id="IPR041369">
    <property type="entry name" value="TrmO_C"/>
</dbReference>
<sequence length="235" mass="25337">MPETSYQVHPIGIVHSCFKEKFGVPRQSALAPSASACLELLPPYNSADAVQGLELVSHVWLQFVFHLSPISNSLKVRPPRLGGNQRVGVFATRSPVRPNQLGLSVVRLERVECEAGSVRLWLAGVDLVDGTPVLDIKPYLPYVDAVPDATNSLAPTAPEPVAVTIPEALGLSAPLAQLVIEVLAQDPRPAYQQVDPTRLYGMHLLDYNLQWRYDAVGRIEVVALTPIAGLAGGPS</sequence>
<dbReference type="PROSITE" id="PS01318">
    <property type="entry name" value="TSAA_1"/>
    <property type="match status" value="1"/>
</dbReference>
<dbReference type="AlphaFoldDB" id="A0A839UNX7"/>
<dbReference type="InterPro" id="IPR036414">
    <property type="entry name" value="YaeB_N_sf"/>
</dbReference>
<protein>
    <submittedName>
        <fullName evidence="4">tRNA-Thr(GGU) m(6)t(6)A37 methyltransferase TsaA</fullName>
    </submittedName>
</protein>
<keyword evidence="4" id="KW-0489">Methyltransferase</keyword>
<evidence type="ECO:0000256" key="2">
    <source>
        <dbReference type="ARBA" id="ARBA00033753"/>
    </source>
</evidence>
<dbReference type="InterPro" id="IPR036413">
    <property type="entry name" value="YaeB-like_sf"/>
</dbReference>
<keyword evidence="1" id="KW-0949">S-adenosyl-L-methionine</keyword>
<proteinExistence type="inferred from homology"/>
<dbReference type="Proteomes" id="UP000559987">
    <property type="component" value="Unassembled WGS sequence"/>
</dbReference>
<dbReference type="EMBL" id="JACHXZ010000004">
    <property type="protein sequence ID" value="MBB3169894.1"/>
    <property type="molecule type" value="Genomic_DNA"/>
</dbReference>
<dbReference type="Gene3D" id="3.30.2310.10">
    <property type="entry name" value="YaeB-like"/>
    <property type="match status" value="1"/>
</dbReference>
<keyword evidence="5" id="KW-1185">Reference proteome</keyword>
<comment type="caution">
    <text evidence="4">The sequence shown here is derived from an EMBL/GenBank/DDBJ whole genome shotgun (WGS) entry which is preliminary data.</text>
</comment>
<dbReference type="PROSITE" id="PS51668">
    <property type="entry name" value="TSAA_2"/>
    <property type="match status" value="1"/>
</dbReference>
<comment type="similarity">
    <text evidence="2">Belongs to the tRNA methyltransferase O family.</text>
</comment>
<organism evidence="4 5">
    <name type="scientific">Simiduia aestuariiviva</name>
    <dbReference type="NCBI Taxonomy" id="1510459"/>
    <lineage>
        <taxon>Bacteria</taxon>
        <taxon>Pseudomonadati</taxon>
        <taxon>Pseudomonadota</taxon>
        <taxon>Gammaproteobacteria</taxon>
        <taxon>Cellvibrionales</taxon>
        <taxon>Cellvibrionaceae</taxon>
        <taxon>Simiduia</taxon>
    </lineage>
</organism>
<evidence type="ECO:0000259" key="3">
    <source>
        <dbReference type="PROSITE" id="PS51668"/>
    </source>
</evidence>
<dbReference type="PANTHER" id="PTHR12818">
    <property type="entry name" value="TRNA (ADENINE(37)-N6)-METHYLTRANSFERASE"/>
    <property type="match status" value="1"/>
</dbReference>
<evidence type="ECO:0000256" key="1">
    <source>
        <dbReference type="ARBA" id="ARBA00022691"/>
    </source>
</evidence>
<dbReference type="InterPro" id="IPR023370">
    <property type="entry name" value="TrmO-like_N"/>
</dbReference>
<dbReference type="PANTHER" id="PTHR12818:SF0">
    <property type="entry name" value="TRNA (ADENINE(37)-N6)-METHYLTRANSFERASE"/>
    <property type="match status" value="1"/>
</dbReference>
<feature type="domain" description="TsaA-like" evidence="3">
    <location>
        <begin position="8"/>
        <end position="148"/>
    </location>
</feature>
<dbReference type="Pfam" id="PF01980">
    <property type="entry name" value="TrmO_N"/>
    <property type="match status" value="1"/>
</dbReference>
<dbReference type="InterPro" id="IPR023368">
    <property type="entry name" value="UPF0066_cons_site"/>
</dbReference>
<accession>A0A839UNX7</accession>
<dbReference type="RefSeq" id="WP_183911377.1">
    <property type="nucleotide sequence ID" value="NZ_JACHXZ010000004.1"/>
</dbReference>
<gene>
    <name evidence="4" type="ORF">FHS30_003107</name>
</gene>
<evidence type="ECO:0000313" key="4">
    <source>
        <dbReference type="EMBL" id="MBB3169894.1"/>
    </source>
</evidence>
<dbReference type="CDD" id="cd09281">
    <property type="entry name" value="UPF0066"/>
    <property type="match status" value="1"/>
</dbReference>
<dbReference type="SUPFAM" id="SSF118196">
    <property type="entry name" value="YaeB-like"/>
    <property type="match status" value="1"/>
</dbReference>
<dbReference type="GO" id="GO:0089715">
    <property type="term" value="F:tRNA (L-threonylcarbamoyladenosine(37)-C2) methyltransferase activity"/>
    <property type="evidence" value="ECO:0007669"/>
    <property type="project" value="TreeGrafter"/>
</dbReference>
<name>A0A839UNX7_9GAMM</name>
<evidence type="ECO:0000313" key="5">
    <source>
        <dbReference type="Proteomes" id="UP000559987"/>
    </source>
</evidence>
<dbReference type="NCBIfam" id="TIGR00104">
    <property type="entry name" value="tRNA_TsaA"/>
    <property type="match status" value="1"/>
</dbReference>
<dbReference type="Gene3D" id="2.40.30.70">
    <property type="entry name" value="YaeB-like"/>
    <property type="match status" value="1"/>
</dbReference>
<dbReference type="GO" id="GO:0032259">
    <property type="term" value="P:methylation"/>
    <property type="evidence" value="ECO:0007669"/>
    <property type="project" value="UniProtKB-KW"/>
</dbReference>
<dbReference type="Pfam" id="PF18389">
    <property type="entry name" value="TrmO_C"/>
    <property type="match status" value="1"/>
</dbReference>